<dbReference type="Proteomes" id="UP000265140">
    <property type="component" value="Chromosome 15"/>
</dbReference>
<dbReference type="GeneTree" id="ENSGT00940000156816"/>
<reference evidence="3" key="3">
    <citation type="submission" date="2025-08" db="UniProtKB">
        <authorList>
            <consortium name="Ensembl"/>
        </authorList>
    </citation>
    <scope>IDENTIFICATION</scope>
</reference>
<evidence type="ECO:0000313" key="3">
    <source>
        <dbReference type="Ensembl" id="ENSELUP00000006668.2"/>
    </source>
</evidence>
<dbReference type="Bgee" id="ENSELUG00000007542">
    <property type="expression patterns" value="Expressed in camera-type eye and 13 other cell types or tissues"/>
</dbReference>
<protein>
    <submittedName>
        <fullName evidence="3">Uncharacterized protein</fullName>
    </submittedName>
</protein>
<evidence type="ECO:0000256" key="1">
    <source>
        <dbReference type="PROSITE-ProRule" id="PRU00339"/>
    </source>
</evidence>
<keyword evidence="4" id="KW-1185">Reference proteome</keyword>
<dbReference type="AlphaFoldDB" id="A0A3P8XTM7"/>
<feature type="region of interest" description="Disordered" evidence="2">
    <location>
        <begin position="82"/>
        <end position="141"/>
    </location>
</feature>
<dbReference type="GO" id="GO:0036064">
    <property type="term" value="C:ciliary basal body"/>
    <property type="evidence" value="ECO:0007669"/>
    <property type="project" value="TreeGrafter"/>
</dbReference>
<dbReference type="GO" id="GO:1905515">
    <property type="term" value="P:non-motile cilium assembly"/>
    <property type="evidence" value="ECO:0007669"/>
    <property type="project" value="InterPro"/>
</dbReference>
<dbReference type="SUPFAM" id="SSF48452">
    <property type="entry name" value="TPR-like"/>
    <property type="match status" value="1"/>
</dbReference>
<evidence type="ECO:0000313" key="4">
    <source>
        <dbReference type="Proteomes" id="UP000265140"/>
    </source>
</evidence>
<dbReference type="PROSITE" id="PS50005">
    <property type="entry name" value="TPR"/>
    <property type="match status" value="2"/>
</dbReference>
<dbReference type="InterPro" id="IPR028796">
    <property type="entry name" value="BBS8"/>
</dbReference>
<reference evidence="3" key="2">
    <citation type="submission" date="2020-02" db="EMBL/GenBank/DDBJ databases">
        <title>Esox lucius (northern pike) genome, fEsoLuc1, primary haplotype.</title>
        <authorList>
            <person name="Myers G."/>
            <person name="Karagic N."/>
            <person name="Meyer A."/>
            <person name="Pippel M."/>
            <person name="Reichard M."/>
            <person name="Winkler S."/>
            <person name="Tracey A."/>
            <person name="Sims Y."/>
            <person name="Howe K."/>
            <person name="Rhie A."/>
            <person name="Formenti G."/>
            <person name="Durbin R."/>
            <person name="Fedrigo O."/>
            <person name="Jarvis E.D."/>
        </authorList>
    </citation>
    <scope>NUCLEOTIDE SEQUENCE [LARGE SCALE GENOMIC DNA]</scope>
</reference>
<sequence length="519" mass="58874">MEVPMDPLFLAWSYFRRRRFQPCSDICSKILEDSPYDQAAWSLKTRALTEMVYIDEVEVDQEGIAEMTLDESSIAQVARPGTSLRLPGTSHGGGPTPAIRPMTQSGRPITGFVRPSTQSGRPGTMEQAIRTPRTAHTARPVTSASGRFVRLGTASMLTNPEGPFINMSRLNLAKYARKPNLSRTLFEYIFHHENDVKNVLVIGNFAVWIGVQALDLAALATENAQFKDWWWKVQLGKCYYRLGLYRESEKQFRSALNHQEVVDTYLYLAKVYQRLDQPVTALNLFKQGLDHFPGEVTLLTGIARIHEEMNNITSATEYYKDVLKQDNTHVEAIACIGSNYFYTDQPEIALRFYRRLLQMGVYNCQLYNNLGLCCFYAQQYDMTLSSFERALALVANDEEQADVWYNIGHIAVGIGDLTLAYQCFKLALAFNNDHAEAYNNLAVLELRKGRIEQSKALLQTAASLAPHMYEPHFNYSTLSEKIGDLQSSYTAALKSEDAFPEHVDTQQILKHLRQHFAVL</sequence>
<accession>A0A3P8XTM7</accession>
<dbReference type="InterPro" id="IPR011990">
    <property type="entry name" value="TPR-like_helical_dom_sf"/>
</dbReference>
<dbReference type="InParanoid" id="A0A3P8XTM7"/>
<reference evidence="3" key="4">
    <citation type="submission" date="2025-09" db="UniProtKB">
        <authorList>
            <consortium name="Ensembl"/>
        </authorList>
    </citation>
    <scope>IDENTIFICATION</scope>
</reference>
<dbReference type="GO" id="GO:0034464">
    <property type="term" value="C:BBSome"/>
    <property type="evidence" value="ECO:0007669"/>
    <property type="project" value="InterPro"/>
</dbReference>
<dbReference type="Ensembl" id="ENSELUT00000008560.3">
    <property type="protein sequence ID" value="ENSELUP00000006668.2"/>
    <property type="gene ID" value="ENSELUG00000007542.3"/>
</dbReference>
<keyword evidence="1" id="KW-0802">TPR repeat</keyword>
<name>A0A3P8XTM7_ESOLU</name>
<feature type="repeat" description="TPR" evidence="1">
    <location>
        <begin position="364"/>
        <end position="397"/>
    </location>
</feature>
<dbReference type="PANTHER" id="PTHR44177">
    <property type="entry name" value="TETRATRICOPEPTIDE REPEAT PROTEIN 8"/>
    <property type="match status" value="1"/>
</dbReference>
<organism evidence="3 4">
    <name type="scientific">Esox lucius</name>
    <name type="common">Northern pike</name>
    <dbReference type="NCBI Taxonomy" id="8010"/>
    <lineage>
        <taxon>Eukaryota</taxon>
        <taxon>Metazoa</taxon>
        <taxon>Chordata</taxon>
        <taxon>Craniata</taxon>
        <taxon>Vertebrata</taxon>
        <taxon>Euteleostomi</taxon>
        <taxon>Actinopterygii</taxon>
        <taxon>Neopterygii</taxon>
        <taxon>Teleostei</taxon>
        <taxon>Protacanthopterygii</taxon>
        <taxon>Esociformes</taxon>
        <taxon>Esocidae</taxon>
        <taxon>Esox</taxon>
    </lineage>
</organism>
<dbReference type="SMART" id="SM00028">
    <property type="entry name" value="TPR"/>
    <property type="match status" value="7"/>
</dbReference>
<dbReference type="CDD" id="cd21341">
    <property type="entry name" value="TTC8_N"/>
    <property type="match status" value="1"/>
</dbReference>
<evidence type="ECO:0000256" key="2">
    <source>
        <dbReference type="SAM" id="MobiDB-lite"/>
    </source>
</evidence>
<dbReference type="FunFam" id="1.25.40.10:FF:000300">
    <property type="entry name" value="Tetratricopeptide repeat domain 8"/>
    <property type="match status" value="1"/>
</dbReference>
<reference evidence="4" key="1">
    <citation type="journal article" date="2014" name="PLoS ONE">
        <title>The genome and linkage map of the northern pike (Esox lucius): conserved synteny revealed between the salmonid sister group and the Neoteleostei.</title>
        <authorList>
            <person name="Rondeau E.B."/>
            <person name="Minkley D.R."/>
            <person name="Leong J.S."/>
            <person name="Messmer A.M."/>
            <person name="Jantzen J.R."/>
            <person name="von Schalburg K.R."/>
            <person name="Lemon C."/>
            <person name="Bird N.H."/>
            <person name="Koop B.F."/>
        </authorList>
    </citation>
    <scope>NUCLEOTIDE SEQUENCE</scope>
</reference>
<dbReference type="Gene3D" id="1.25.40.10">
    <property type="entry name" value="Tetratricopeptide repeat domain"/>
    <property type="match status" value="2"/>
</dbReference>
<proteinExistence type="predicted"/>
<dbReference type="OMA" id="QMGVNSA"/>
<dbReference type="Pfam" id="PF13181">
    <property type="entry name" value="TPR_8"/>
    <property type="match status" value="2"/>
</dbReference>
<dbReference type="GO" id="GO:0097730">
    <property type="term" value="C:non-motile cilium"/>
    <property type="evidence" value="ECO:0007669"/>
    <property type="project" value="TreeGrafter"/>
</dbReference>
<dbReference type="PANTHER" id="PTHR44177:SF1">
    <property type="entry name" value="TETRATRICOPEPTIDE REPEAT PROTEIN 8"/>
    <property type="match status" value="1"/>
</dbReference>
<feature type="repeat" description="TPR" evidence="1">
    <location>
        <begin position="401"/>
        <end position="434"/>
    </location>
</feature>
<dbReference type="InterPro" id="IPR019734">
    <property type="entry name" value="TPR_rpt"/>
</dbReference>
<gene>
    <name evidence="3" type="primary">TTC8</name>
</gene>